<keyword evidence="11" id="KW-1185">Reference proteome</keyword>
<dbReference type="OrthoDB" id="40579at2759"/>
<dbReference type="PANTHER" id="PTHR45988:SF90">
    <property type="entry name" value="ZINC FINGER PROTEIN ZAT10-LIKE"/>
    <property type="match status" value="1"/>
</dbReference>
<dbReference type="InterPro" id="IPR013087">
    <property type="entry name" value="Znf_C2H2_type"/>
</dbReference>
<dbReference type="AlphaFoldDB" id="A0A9E7JVA8"/>
<feature type="domain" description="C2H2-type" evidence="9">
    <location>
        <begin position="210"/>
        <end position="232"/>
    </location>
</feature>
<evidence type="ECO:0000256" key="6">
    <source>
        <dbReference type="ARBA" id="ARBA00023163"/>
    </source>
</evidence>
<evidence type="ECO:0000256" key="1">
    <source>
        <dbReference type="ARBA" id="ARBA00022723"/>
    </source>
</evidence>
<proteinExistence type="predicted"/>
<evidence type="ECO:0000256" key="2">
    <source>
        <dbReference type="ARBA" id="ARBA00022737"/>
    </source>
</evidence>
<evidence type="ECO:0000256" key="4">
    <source>
        <dbReference type="ARBA" id="ARBA00022833"/>
    </source>
</evidence>
<organism evidence="10 11">
    <name type="scientific">Musa troglodytarum</name>
    <name type="common">fe'i banana</name>
    <dbReference type="NCBI Taxonomy" id="320322"/>
    <lineage>
        <taxon>Eukaryota</taxon>
        <taxon>Viridiplantae</taxon>
        <taxon>Streptophyta</taxon>
        <taxon>Embryophyta</taxon>
        <taxon>Tracheophyta</taxon>
        <taxon>Spermatophyta</taxon>
        <taxon>Magnoliopsida</taxon>
        <taxon>Liliopsida</taxon>
        <taxon>Zingiberales</taxon>
        <taxon>Musaceae</taxon>
        <taxon>Musa</taxon>
    </lineage>
</organism>
<dbReference type="GO" id="GO:0003700">
    <property type="term" value="F:DNA-binding transcription factor activity"/>
    <property type="evidence" value="ECO:0007669"/>
    <property type="project" value="InterPro"/>
</dbReference>
<evidence type="ECO:0000256" key="5">
    <source>
        <dbReference type="ARBA" id="ARBA00023015"/>
    </source>
</evidence>
<dbReference type="PROSITE" id="PS50157">
    <property type="entry name" value="ZINC_FINGER_C2H2_2"/>
    <property type="match status" value="2"/>
</dbReference>
<keyword evidence="1" id="KW-0479">Metal-binding</keyword>
<feature type="chain" id="PRO_5038673067" evidence="8">
    <location>
        <begin position="18"/>
        <end position="291"/>
    </location>
</feature>
<keyword evidence="2" id="KW-0677">Repeat</keyword>
<dbReference type="GO" id="GO:0000976">
    <property type="term" value="F:transcription cis-regulatory region binding"/>
    <property type="evidence" value="ECO:0007669"/>
    <property type="project" value="TreeGrafter"/>
</dbReference>
<evidence type="ECO:0000256" key="7">
    <source>
        <dbReference type="PROSITE-ProRule" id="PRU00042"/>
    </source>
</evidence>
<keyword evidence="5" id="KW-0805">Transcription regulation</keyword>
<dbReference type="InterPro" id="IPR044653">
    <property type="entry name" value="AZF1/2/3-like"/>
</dbReference>
<sequence>MHSCAFFLLFFRSVGVAKPKTEPKFEVKSSSKHVVAATGAVKSKSFFFFFHSSPPSLYITPPPKTILQSQLFFFMYNSMAVETTTALIPPVSTETSDEDSLHMEGWAKRKRTKRHRVSDRPPTEEEYLAHCLVMLARGGPGPRLPSLGSDSTLAPPPGRLEYKCSVCGKAFGSYQALGGHKTSHRKLTCGADEAAVDTSGSSTAGGGRLHECSVCLKTFPSGQALGGHKRCHYDGILGNRGLDLNVPSLPEFEFDGGVRLCLPATAAAAAAEEEEVQSPLAFKKPRLLIPA</sequence>
<evidence type="ECO:0000259" key="9">
    <source>
        <dbReference type="PROSITE" id="PS50157"/>
    </source>
</evidence>
<dbReference type="InterPro" id="IPR036236">
    <property type="entry name" value="Znf_C2H2_sf"/>
</dbReference>
<accession>A0A9E7JVA8</accession>
<dbReference type="Proteomes" id="UP001055439">
    <property type="component" value="Chromosome 4"/>
</dbReference>
<reference evidence="10" key="1">
    <citation type="submission" date="2022-05" db="EMBL/GenBank/DDBJ databases">
        <title>The Musa troglodytarum L. genome provides insights into the mechanism of non-climacteric behaviour and enrichment of carotenoids.</title>
        <authorList>
            <person name="Wang J."/>
        </authorList>
    </citation>
    <scope>NUCLEOTIDE SEQUENCE</scope>
    <source>
        <tissue evidence="10">Leaf</tissue>
    </source>
</reference>
<keyword evidence="3 7" id="KW-0863">Zinc-finger</keyword>
<protein>
    <submittedName>
        <fullName evidence="10">Zinc finger protein</fullName>
    </submittedName>
</protein>
<dbReference type="PROSITE" id="PS00028">
    <property type="entry name" value="ZINC_FINGER_C2H2_1"/>
    <property type="match status" value="2"/>
</dbReference>
<dbReference type="GO" id="GO:0008270">
    <property type="term" value="F:zinc ion binding"/>
    <property type="evidence" value="ECO:0007669"/>
    <property type="project" value="UniProtKB-KW"/>
</dbReference>
<name>A0A9E7JVA8_9LILI</name>
<evidence type="ECO:0000313" key="11">
    <source>
        <dbReference type="Proteomes" id="UP001055439"/>
    </source>
</evidence>
<dbReference type="GO" id="GO:0005634">
    <property type="term" value="C:nucleus"/>
    <property type="evidence" value="ECO:0007669"/>
    <property type="project" value="TreeGrafter"/>
</dbReference>
<feature type="domain" description="C2H2-type" evidence="9">
    <location>
        <begin position="162"/>
        <end position="184"/>
    </location>
</feature>
<dbReference type="SUPFAM" id="SSF57667">
    <property type="entry name" value="beta-beta-alpha zinc fingers"/>
    <property type="match status" value="1"/>
</dbReference>
<dbReference type="SMART" id="SM00355">
    <property type="entry name" value="ZnF_C2H2"/>
    <property type="match status" value="2"/>
</dbReference>
<dbReference type="Pfam" id="PF13912">
    <property type="entry name" value="zf-C2H2_6"/>
    <property type="match status" value="2"/>
</dbReference>
<evidence type="ECO:0000313" key="10">
    <source>
        <dbReference type="EMBL" id="URD95762.1"/>
    </source>
</evidence>
<dbReference type="EMBL" id="CP097506">
    <property type="protein sequence ID" value="URD95762.1"/>
    <property type="molecule type" value="Genomic_DNA"/>
</dbReference>
<gene>
    <name evidence="10" type="ORF">MUK42_29655</name>
</gene>
<keyword evidence="8" id="KW-0732">Signal</keyword>
<dbReference type="PANTHER" id="PTHR45988">
    <property type="entry name" value="C2H2 TYPE ZINC FINGER TRANSCRIPTION FACTOR FAMILY-RELATED"/>
    <property type="match status" value="1"/>
</dbReference>
<keyword evidence="6" id="KW-0804">Transcription</keyword>
<evidence type="ECO:0000256" key="8">
    <source>
        <dbReference type="SAM" id="SignalP"/>
    </source>
</evidence>
<evidence type="ECO:0000256" key="3">
    <source>
        <dbReference type="ARBA" id="ARBA00022771"/>
    </source>
</evidence>
<feature type="signal peptide" evidence="8">
    <location>
        <begin position="1"/>
        <end position="17"/>
    </location>
</feature>
<dbReference type="Gene3D" id="3.30.160.60">
    <property type="entry name" value="Classic Zinc Finger"/>
    <property type="match status" value="1"/>
</dbReference>
<keyword evidence="4" id="KW-0862">Zinc</keyword>